<dbReference type="FunFam" id="3.30.70.100:FF:000011">
    <property type="entry name" value="Acylphosphatase"/>
    <property type="match status" value="1"/>
</dbReference>
<evidence type="ECO:0000259" key="7">
    <source>
        <dbReference type="PROSITE" id="PS51160"/>
    </source>
</evidence>
<keyword evidence="3 5" id="KW-0378">Hydrolase</keyword>
<accession>A0A1S3D7S5</accession>
<dbReference type="PROSITE" id="PS51160">
    <property type="entry name" value="ACYLPHOSPHATASE_3"/>
    <property type="match status" value="1"/>
</dbReference>
<dbReference type="PROSITE" id="PS00151">
    <property type="entry name" value="ACYLPHOSPHATASE_2"/>
    <property type="match status" value="1"/>
</dbReference>
<evidence type="ECO:0000256" key="2">
    <source>
        <dbReference type="ARBA" id="ARBA00012150"/>
    </source>
</evidence>
<evidence type="ECO:0000256" key="3">
    <source>
        <dbReference type="ARBA" id="ARBA00022801"/>
    </source>
</evidence>
<dbReference type="Gene3D" id="3.30.70.100">
    <property type="match status" value="1"/>
</dbReference>
<gene>
    <name evidence="9 10" type="primary">LOC103513201</name>
</gene>
<keyword evidence="8" id="KW-1185">Reference proteome</keyword>
<dbReference type="KEGG" id="dci:103513201"/>
<dbReference type="Proteomes" id="UP000079169">
    <property type="component" value="Unplaced"/>
</dbReference>
<dbReference type="RefSeq" id="XP_008476238.2">
    <property type="nucleotide sequence ID" value="XM_008478016.2"/>
</dbReference>
<proteinExistence type="inferred from homology"/>
<dbReference type="RefSeq" id="XP_026682326.1">
    <property type="nucleotide sequence ID" value="XM_026826525.1"/>
</dbReference>
<evidence type="ECO:0000313" key="9">
    <source>
        <dbReference type="RefSeq" id="XP_008476238.2"/>
    </source>
</evidence>
<protein>
    <recommendedName>
        <fullName evidence="2 5">acylphosphatase</fullName>
        <ecNumber evidence="2 5">3.6.1.7</ecNumber>
    </recommendedName>
</protein>
<reference evidence="9 10" key="1">
    <citation type="submission" date="2025-04" db="UniProtKB">
        <authorList>
            <consortium name="RefSeq"/>
        </authorList>
    </citation>
    <scope>IDENTIFICATION</scope>
</reference>
<evidence type="ECO:0000256" key="5">
    <source>
        <dbReference type="PROSITE-ProRule" id="PRU00520"/>
    </source>
</evidence>
<dbReference type="InterPro" id="IPR020456">
    <property type="entry name" value="Acylphosphatase"/>
</dbReference>
<evidence type="ECO:0000313" key="8">
    <source>
        <dbReference type="Proteomes" id="UP000079169"/>
    </source>
</evidence>
<dbReference type="STRING" id="121845.A0A1S3D7S5"/>
<organism evidence="8 9">
    <name type="scientific">Diaphorina citri</name>
    <name type="common">Asian citrus psyllid</name>
    <dbReference type="NCBI Taxonomy" id="121845"/>
    <lineage>
        <taxon>Eukaryota</taxon>
        <taxon>Metazoa</taxon>
        <taxon>Ecdysozoa</taxon>
        <taxon>Arthropoda</taxon>
        <taxon>Hexapoda</taxon>
        <taxon>Insecta</taxon>
        <taxon>Pterygota</taxon>
        <taxon>Neoptera</taxon>
        <taxon>Paraneoptera</taxon>
        <taxon>Hemiptera</taxon>
        <taxon>Sternorrhyncha</taxon>
        <taxon>Psylloidea</taxon>
        <taxon>Psyllidae</taxon>
        <taxon>Diaphorininae</taxon>
        <taxon>Diaphorina</taxon>
    </lineage>
</organism>
<evidence type="ECO:0000313" key="10">
    <source>
        <dbReference type="RefSeq" id="XP_026682326.1"/>
    </source>
</evidence>
<dbReference type="PRINTS" id="PR00112">
    <property type="entry name" value="ACYLPHPHTASE"/>
</dbReference>
<evidence type="ECO:0000256" key="4">
    <source>
        <dbReference type="ARBA" id="ARBA00047645"/>
    </source>
</evidence>
<dbReference type="SUPFAM" id="SSF54975">
    <property type="entry name" value="Acylphosphatase/BLUF domain-like"/>
    <property type="match status" value="1"/>
</dbReference>
<comment type="similarity">
    <text evidence="1 6">Belongs to the acylphosphatase family.</text>
</comment>
<dbReference type="Pfam" id="PF00708">
    <property type="entry name" value="Acylphosphatase"/>
    <property type="match status" value="1"/>
</dbReference>
<name>A0A1S3D7S5_DIACI</name>
<dbReference type="GO" id="GO:0003998">
    <property type="term" value="F:acylphosphatase activity"/>
    <property type="evidence" value="ECO:0007669"/>
    <property type="project" value="UniProtKB-EC"/>
</dbReference>
<dbReference type="PANTHER" id="PTHR10029:SF3">
    <property type="entry name" value="ACYLPHOSPHATASE-RELATED"/>
    <property type="match status" value="1"/>
</dbReference>
<dbReference type="InterPro" id="IPR017968">
    <property type="entry name" value="Acylphosphatase_CS"/>
</dbReference>
<dbReference type="InterPro" id="IPR036046">
    <property type="entry name" value="Acylphosphatase-like_dom_sf"/>
</dbReference>
<dbReference type="PaxDb" id="121845-A0A1S3D7S5"/>
<sequence>MESSNRDPITRVDFEIFGKVQRVNFRKYTQSKAKSLNLRGWVKNTSAGTVVGSMEGRSRDVDCMMEWLRTTGSPKSEIVKADFKNAKKLDKHSFSSTAFIIKK</sequence>
<dbReference type="AlphaFoldDB" id="A0A1S3D7S5"/>
<feature type="domain" description="Acylphosphatase-like" evidence="7">
    <location>
        <begin position="11"/>
        <end position="103"/>
    </location>
</feature>
<dbReference type="GeneID" id="103513201"/>
<comment type="catalytic activity">
    <reaction evidence="4 5">
        <text>an acyl phosphate + H2O = a carboxylate + phosphate + H(+)</text>
        <dbReference type="Rhea" id="RHEA:14965"/>
        <dbReference type="ChEBI" id="CHEBI:15377"/>
        <dbReference type="ChEBI" id="CHEBI:15378"/>
        <dbReference type="ChEBI" id="CHEBI:29067"/>
        <dbReference type="ChEBI" id="CHEBI:43474"/>
        <dbReference type="ChEBI" id="CHEBI:59918"/>
        <dbReference type="EC" id="3.6.1.7"/>
    </reaction>
</comment>
<feature type="active site" evidence="5">
    <location>
        <position position="44"/>
    </location>
</feature>
<dbReference type="InterPro" id="IPR001792">
    <property type="entry name" value="Acylphosphatase-like_dom"/>
</dbReference>
<evidence type="ECO:0000256" key="1">
    <source>
        <dbReference type="ARBA" id="ARBA00005614"/>
    </source>
</evidence>
<dbReference type="EC" id="3.6.1.7" evidence="2 5"/>
<dbReference type="PANTHER" id="PTHR10029">
    <property type="entry name" value="ACYLPHOSPHATASE"/>
    <property type="match status" value="1"/>
</dbReference>
<evidence type="ECO:0000256" key="6">
    <source>
        <dbReference type="RuleBase" id="RU004168"/>
    </source>
</evidence>
<feature type="active site" evidence="5">
    <location>
        <position position="26"/>
    </location>
</feature>